<evidence type="ECO:0000256" key="5">
    <source>
        <dbReference type="ARBA" id="ARBA00022692"/>
    </source>
</evidence>
<gene>
    <name evidence="10" type="primary">rarD</name>
    <name evidence="10" type="ORF">DKK76_01670</name>
</gene>
<dbReference type="InterPro" id="IPR004626">
    <property type="entry name" value="RarD"/>
</dbReference>
<evidence type="ECO:0000256" key="4">
    <source>
        <dbReference type="ARBA" id="ARBA00022475"/>
    </source>
</evidence>
<evidence type="ECO:0000256" key="8">
    <source>
        <dbReference type="SAM" id="Phobius"/>
    </source>
</evidence>
<dbReference type="Gene3D" id="1.10.3730.20">
    <property type="match status" value="1"/>
</dbReference>
<feature type="transmembrane region" description="Helical" evidence="8">
    <location>
        <begin position="248"/>
        <end position="270"/>
    </location>
</feature>
<feature type="domain" description="EamA" evidence="9">
    <location>
        <begin position="168"/>
        <end position="293"/>
    </location>
</feature>
<evidence type="ECO:0000313" key="11">
    <source>
        <dbReference type="Proteomes" id="UP000247838"/>
    </source>
</evidence>
<comment type="subcellular location">
    <subcellularLocation>
        <location evidence="1">Cell membrane</location>
        <topology evidence="1">Multi-pass membrane protein</topology>
    </subcellularLocation>
</comment>
<keyword evidence="6 8" id="KW-1133">Transmembrane helix</keyword>
<feature type="transmembrane region" description="Helical" evidence="8">
    <location>
        <begin position="110"/>
        <end position="131"/>
    </location>
</feature>
<dbReference type="NCBIfam" id="TIGR00688">
    <property type="entry name" value="rarD"/>
    <property type="match status" value="1"/>
</dbReference>
<dbReference type="EMBL" id="QGLM01000005">
    <property type="protein sequence ID" value="PXY96526.1"/>
    <property type="molecule type" value="Genomic_DNA"/>
</dbReference>
<keyword evidence="7 8" id="KW-0472">Membrane</keyword>
<evidence type="ECO:0000256" key="6">
    <source>
        <dbReference type="ARBA" id="ARBA00022989"/>
    </source>
</evidence>
<evidence type="ECO:0000256" key="3">
    <source>
        <dbReference type="ARBA" id="ARBA00022448"/>
    </source>
</evidence>
<dbReference type="Proteomes" id="UP000247838">
    <property type="component" value="Unassembled WGS sequence"/>
</dbReference>
<evidence type="ECO:0000256" key="1">
    <source>
        <dbReference type="ARBA" id="ARBA00004651"/>
    </source>
</evidence>
<sequence length="311" mass="35300">MSQKILFTIEKFMYRGILLSLIASCLFGLVYYYPVLLRPLSVVDIFCWRLMMSFPAILLLVLIERQWSAITEILQRIRQQPLFLLALIFSAILIAIQMLIFVWAPLAGRALSTSLGYFMLPLTMVVCGRVVYKERFSFLQKIAVGLAFSGVILEVYLTGAFSWETIVISLGYPIYFVFRRKMRIDGIAGTFSDFFFIALACLIYFMIQYPTSKIVSDMAHFPIYIPLLGIITAIAFAAYFSASRMLPLGIFGLLGYVEPILLAIVSIVFLHETISPNHIISYGLIWSAVCMLVIEGLTTTIRNIKRKRINA</sequence>
<evidence type="ECO:0000256" key="2">
    <source>
        <dbReference type="ARBA" id="ARBA00007362"/>
    </source>
</evidence>
<dbReference type="AlphaFoldDB" id="A0A318MTD6"/>
<dbReference type="InterPro" id="IPR037185">
    <property type="entry name" value="EmrE-like"/>
</dbReference>
<dbReference type="Pfam" id="PF00892">
    <property type="entry name" value="EamA"/>
    <property type="match status" value="2"/>
</dbReference>
<dbReference type="PANTHER" id="PTHR22911:SF137">
    <property type="entry name" value="SOLUTE CARRIER FAMILY 35 MEMBER G2-RELATED"/>
    <property type="match status" value="1"/>
</dbReference>
<accession>A0A318MTD6</accession>
<evidence type="ECO:0000313" key="10">
    <source>
        <dbReference type="EMBL" id="PXY96526.1"/>
    </source>
</evidence>
<dbReference type="GO" id="GO:0005886">
    <property type="term" value="C:plasma membrane"/>
    <property type="evidence" value="ECO:0007669"/>
    <property type="project" value="UniProtKB-SubCell"/>
</dbReference>
<feature type="transmembrane region" description="Helical" evidence="8">
    <location>
        <begin position="221"/>
        <end position="241"/>
    </location>
</feature>
<feature type="transmembrane region" description="Helical" evidence="8">
    <location>
        <begin position="190"/>
        <end position="209"/>
    </location>
</feature>
<reference evidence="10 11" key="1">
    <citation type="submission" date="2018-05" db="EMBL/GenBank/DDBJ databases">
        <title>Reference genomes for bee gut microbiota database.</title>
        <authorList>
            <person name="Ellegaard K.M."/>
        </authorList>
    </citation>
    <scope>NUCLEOTIDE SEQUENCE [LARGE SCALE GENOMIC DNA]</scope>
    <source>
        <strain evidence="10 11">ESL0167</strain>
    </source>
</reference>
<feature type="transmembrane region" description="Helical" evidence="8">
    <location>
        <begin position="282"/>
        <end position="301"/>
    </location>
</feature>
<comment type="caution">
    <text evidence="10">The sequence shown here is derived from an EMBL/GenBank/DDBJ whole genome shotgun (WGS) entry which is preliminary data.</text>
</comment>
<feature type="transmembrane region" description="Helical" evidence="8">
    <location>
        <begin position="12"/>
        <end position="34"/>
    </location>
</feature>
<evidence type="ECO:0000259" key="9">
    <source>
        <dbReference type="Pfam" id="PF00892"/>
    </source>
</evidence>
<proteinExistence type="inferred from homology"/>
<keyword evidence="4" id="KW-1003">Cell membrane</keyword>
<dbReference type="InterPro" id="IPR000620">
    <property type="entry name" value="EamA_dom"/>
</dbReference>
<organism evidence="10 11">
    <name type="scientific">Frischella perrara</name>
    <dbReference type="NCBI Taxonomy" id="1267021"/>
    <lineage>
        <taxon>Bacteria</taxon>
        <taxon>Pseudomonadati</taxon>
        <taxon>Pseudomonadota</taxon>
        <taxon>Gammaproteobacteria</taxon>
        <taxon>Orbales</taxon>
        <taxon>Orbaceae</taxon>
        <taxon>Frischella</taxon>
    </lineage>
</organism>
<keyword evidence="5 8" id="KW-0812">Transmembrane</keyword>
<keyword evidence="3" id="KW-0813">Transport</keyword>
<feature type="transmembrane region" description="Helical" evidence="8">
    <location>
        <begin position="40"/>
        <end position="62"/>
    </location>
</feature>
<dbReference type="SUPFAM" id="SSF103481">
    <property type="entry name" value="Multidrug resistance efflux transporter EmrE"/>
    <property type="match status" value="2"/>
</dbReference>
<protein>
    <submittedName>
        <fullName evidence="10">EamA family transporter RarD</fullName>
    </submittedName>
</protein>
<feature type="transmembrane region" description="Helical" evidence="8">
    <location>
        <begin position="138"/>
        <end position="155"/>
    </location>
</feature>
<feature type="domain" description="EamA" evidence="9">
    <location>
        <begin position="15"/>
        <end position="153"/>
    </location>
</feature>
<evidence type="ECO:0000256" key="7">
    <source>
        <dbReference type="ARBA" id="ARBA00023136"/>
    </source>
</evidence>
<dbReference type="PANTHER" id="PTHR22911">
    <property type="entry name" value="ACYL-MALONYL CONDENSING ENZYME-RELATED"/>
    <property type="match status" value="1"/>
</dbReference>
<comment type="similarity">
    <text evidence="2">Belongs to the EamA transporter family.</text>
</comment>
<feature type="transmembrane region" description="Helical" evidence="8">
    <location>
        <begin position="82"/>
        <end position="104"/>
    </location>
</feature>
<name>A0A318MTD6_FRIPE</name>
<feature type="transmembrane region" description="Helical" evidence="8">
    <location>
        <begin position="161"/>
        <end position="178"/>
    </location>
</feature>